<proteinExistence type="predicted"/>
<keyword evidence="2" id="KW-0933">Apicoplast</keyword>
<evidence type="ECO:0000256" key="1">
    <source>
        <dbReference type="SAM" id="Phobius"/>
    </source>
</evidence>
<organism evidence="2 3">
    <name type="scientific">Theileria orientalis</name>
    <dbReference type="NCBI Taxonomy" id="68886"/>
    <lineage>
        <taxon>Eukaryota</taxon>
        <taxon>Sar</taxon>
        <taxon>Alveolata</taxon>
        <taxon>Apicomplexa</taxon>
        <taxon>Aconoidasida</taxon>
        <taxon>Piroplasmida</taxon>
        <taxon>Theileriidae</taxon>
        <taxon>Theileria</taxon>
    </lineage>
</organism>
<dbReference type="AlphaFoldDB" id="A0A976SK41"/>
<evidence type="ECO:0000313" key="2">
    <source>
        <dbReference type="EMBL" id="UVC53090.1"/>
    </source>
</evidence>
<keyword evidence="2" id="KW-0934">Plastid</keyword>
<name>A0A976SK41_THEOR</name>
<protein>
    <submittedName>
        <fullName evidence="2">Uncharacterized protein</fullName>
    </submittedName>
</protein>
<reference evidence="2" key="1">
    <citation type="submission" date="2022-07" db="EMBL/GenBank/DDBJ databases">
        <title>Chromosomal assemblies of T. orientalis with long-read sequencing.</title>
        <authorList>
            <person name="Yam J."/>
            <person name="Bogema D.R."/>
            <person name="Micallef M.L."/>
            <person name="Djordjevic S."/>
            <person name="Jenkins C."/>
        </authorList>
    </citation>
    <scope>NUCLEOTIDE SEQUENCE</scope>
    <source>
        <strain evidence="2">Fish Creek</strain>
    </source>
</reference>
<sequence length="155" mass="18885">MVTYYKLISKCLENINKFKYKSKTINNTEYINIFIKNSIKHINCYVKKFICVLFKSNILLRYLFFFPVFIVIVYNYILLKINENNKEIKDVVHVVLKQTKKKIFVHVNLINAWKKWYYIDIQLSKIINIIKKKLTSTHNYITLIPLYKINFFREK</sequence>
<feature type="transmembrane region" description="Helical" evidence="1">
    <location>
        <begin position="59"/>
        <end position="79"/>
    </location>
</feature>
<keyword evidence="1" id="KW-0812">Transmembrane</keyword>
<keyword evidence="1" id="KW-0472">Membrane</keyword>
<accession>A0A976SK41</accession>
<keyword evidence="1" id="KW-1133">Transmembrane helix</keyword>
<dbReference type="Proteomes" id="UP000244803">
    <property type="component" value="Apicoplast Pltd"/>
</dbReference>
<dbReference type="EMBL" id="CP102586">
    <property type="protein sequence ID" value="UVC53090.1"/>
    <property type="molecule type" value="Genomic_DNA"/>
</dbReference>
<gene>
    <name evidence="2" type="ORF">MACJ_004171</name>
</gene>
<evidence type="ECO:0000313" key="3">
    <source>
        <dbReference type="Proteomes" id="UP000244803"/>
    </source>
</evidence>
<geneLocation type="apicoplast" evidence="2"/>